<evidence type="ECO:0000256" key="1">
    <source>
        <dbReference type="ARBA" id="ARBA00006484"/>
    </source>
</evidence>
<protein>
    <submittedName>
        <fullName evidence="5">Uncharacterized protein</fullName>
    </submittedName>
</protein>
<dbReference type="PRINTS" id="PR00081">
    <property type="entry name" value="GDHRDH"/>
</dbReference>
<name>A0A0B7K3W6_BIOOC</name>
<dbReference type="InterPro" id="IPR002347">
    <property type="entry name" value="SDR_fam"/>
</dbReference>
<evidence type="ECO:0000256" key="4">
    <source>
        <dbReference type="RuleBase" id="RU000363"/>
    </source>
</evidence>
<sequence>MTMLPTKPTLVLVTGANQGIGFEVAKKLILEHKDYHILLAGRRKDAIADAARQLKEIEPNAAVEPLVLDLTSDESISAGVHYINERYGYLDVLINNAGISGSSARGPWPRTEWQEVFNTNVFGTSVLTESLIPLLAKSDKTKRIVFVTSELGNIEWKFKPSNEFVLPYKVYAASKTALNMLAVNLAMQYSRDSTWKINLACPGHCATRFTDYAGTDTPANGALNICRLATLEAGGETGTMSNRFGTIPW</sequence>
<evidence type="ECO:0000256" key="2">
    <source>
        <dbReference type="ARBA" id="ARBA00022857"/>
    </source>
</evidence>
<evidence type="ECO:0000256" key="3">
    <source>
        <dbReference type="ARBA" id="ARBA00023002"/>
    </source>
</evidence>
<proteinExistence type="inferred from homology"/>
<gene>
    <name evidence="5" type="ORF">BN869_000007937_1</name>
</gene>
<reference evidence="5" key="1">
    <citation type="submission" date="2015-01" db="EMBL/GenBank/DDBJ databases">
        <authorList>
            <person name="Durling Mikael"/>
        </authorList>
    </citation>
    <scope>NUCLEOTIDE SEQUENCE</scope>
</reference>
<dbReference type="PANTHER" id="PTHR43490">
    <property type="entry name" value="(+)-NEOMENTHOL DEHYDROGENASE"/>
    <property type="match status" value="1"/>
</dbReference>
<dbReference type="PANTHER" id="PTHR43490:SF99">
    <property type="entry name" value="SHORT-CHAIN DEHYDROGENASE_REDUCTASE"/>
    <property type="match status" value="1"/>
</dbReference>
<organism evidence="5">
    <name type="scientific">Bionectria ochroleuca</name>
    <name type="common">Gliocladium roseum</name>
    <dbReference type="NCBI Taxonomy" id="29856"/>
    <lineage>
        <taxon>Eukaryota</taxon>
        <taxon>Fungi</taxon>
        <taxon>Dikarya</taxon>
        <taxon>Ascomycota</taxon>
        <taxon>Pezizomycotina</taxon>
        <taxon>Sordariomycetes</taxon>
        <taxon>Hypocreomycetidae</taxon>
        <taxon>Hypocreales</taxon>
        <taxon>Bionectriaceae</taxon>
        <taxon>Clonostachys</taxon>
    </lineage>
</organism>
<dbReference type="GO" id="GO:0016020">
    <property type="term" value="C:membrane"/>
    <property type="evidence" value="ECO:0007669"/>
    <property type="project" value="TreeGrafter"/>
</dbReference>
<dbReference type="GO" id="GO:0016491">
    <property type="term" value="F:oxidoreductase activity"/>
    <property type="evidence" value="ECO:0007669"/>
    <property type="project" value="UniProtKB-KW"/>
</dbReference>
<dbReference type="AlphaFoldDB" id="A0A0B7K3W6"/>
<dbReference type="PRINTS" id="PR00080">
    <property type="entry name" value="SDRFAMILY"/>
</dbReference>
<dbReference type="SUPFAM" id="SSF51735">
    <property type="entry name" value="NAD(P)-binding Rossmann-fold domains"/>
    <property type="match status" value="1"/>
</dbReference>
<evidence type="ECO:0000313" key="5">
    <source>
        <dbReference type="EMBL" id="CEO51879.1"/>
    </source>
</evidence>
<dbReference type="Pfam" id="PF00106">
    <property type="entry name" value="adh_short"/>
    <property type="match status" value="1"/>
</dbReference>
<keyword evidence="3" id="KW-0560">Oxidoreductase</keyword>
<dbReference type="InterPro" id="IPR036291">
    <property type="entry name" value="NAD(P)-bd_dom_sf"/>
</dbReference>
<dbReference type="EMBL" id="CDPU01000025">
    <property type="protein sequence ID" value="CEO51879.1"/>
    <property type="molecule type" value="Genomic_DNA"/>
</dbReference>
<accession>A0A0B7K3W6</accession>
<comment type="similarity">
    <text evidence="1 4">Belongs to the short-chain dehydrogenases/reductases (SDR) family.</text>
</comment>
<keyword evidence="2" id="KW-0521">NADP</keyword>
<dbReference type="Gene3D" id="3.40.50.720">
    <property type="entry name" value="NAD(P)-binding Rossmann-like Domain"/>
    <property type="match status" value="1"/>
</dbReference>